<evidence type="ECO:0000256" key="6">
    <source>
        <dbReference type="PIRNR" id="PIRNR003107"/>
    </source>
</evidence>
<dbReference type="PANTHER" id="PTHR42930">
    <property type="entry name" value="PHOSPHATE-SPECIFIC TRANSPORT SYSTEM ACCESSORY PROTEIN PHOU"/>
    <property type="match status" value="1"/>
</dbReference>
<dbReference type="AlphaFoldDB" id="A0A1Y1QHR1"/>
<comment type="similarity">
    <text evidence="2 6">Belongs to the PhoU family.</text>
</comment>
<dbReference type="Pfam" id="PF01895">
    <property type="entry name" value="PhoU"/>
    <property type="match status" value="2"/>
</dbReference>
<evidence type="ECO:0000256" key="5">
    <source>
        <dbReference type="ARBA" id="ARBA00022592"/>
    </source>
</evidence>
<dbReference type="GO" id="GO:0045936">
    <property type="term" value="P:negative regulation of phosphate metabolic process"/>
    <property type="evidence" value="ECO:0007669"/>
    <property type="project" value="InterPro"/>
</dbReference>
<evidence type="ECO:0000256" key="1">
    <source>
        <dbReference type="ARBA" id="ARBA00004496"/>
    </source>
</evidence>
<evidence type="ECO:0000256" key="2">
    <source>
        <dbReference type="ARBA" id="ARBA00008107"/>
    </source>
</evidence>
<comment type="caution">
    <text evidence="8">The sequence shown here is derived from an EMBL/GenBank/DDBJ whole genome shotgun (WGS) entry which is preliminary data.</text>
</comment>
<sequence>MNNTQHTSHQYNQELEAARSKLMIMGGLVETQVTNAIKALLERDTELGEKVAFSDYEINTMEVAIDEQCAEIIARRQPAASDLRLLITIIKIITDLERIGDEAEKIGRYAVEMSESATSGELHSSLRHLGDHVKTMLGDTLDALARLDVKQAMQVASDDQQVDAEFDSITRQLYTRMLEDPRNIRDSLNVTWCARSMERIGDHCKNICEYVIYLVKGKDVRHTNLDKVRDEILGNS</sequence>
<proteinExistence type="inferred from homology"/>
<name>A0A1Y1QHR1_9GAMM</name>
<evidence type="ECO:0000259" key="7">
    <source>
        <dbReference type="Pfam" id="PF01895"/>
    </source>
</evidence>
<accession>A0A1Y1QHR1</accession>
<keyword evidence="3 6" id="KW-0813">Transport</keyword>
<dbReference type="Gene3D" id="1.20.58.220">
    <property type="entry name" value="Phosphate transport system protein phou homolog 2, domain 2"/>
    <property type="match status" value="2"/>
</dbReference>
<dbReference type="FunFam" id="1.20.58.220:FF:000002">
    <property type="entry name" value="Phosphate-specific transport system accessory protein PhoU"/>
    <property type="match status" value="1"/>
</dbReference>
<keyword evidence="4 6" id="KW-0963">Cytoplasm</keyword>
<evidence type="ECO:0000256" key="3">
    <source>
        <dbReference type="ARBA" id="ARBA00022448"/>
    </source>
</evidence>
<gene>
    <name evidence="8" type="ORF">BWK73_32175</name>
</gene>
<dbReference type="GO" id="GO:0006817">
    <property type="term" value="P:phosphate ion transport"/>
    <property type="evidence" value="ECO:0007669"/>
    <property type="project" value="UniProtKB-KW"/>
</dbReference>
<dbReference type="GO" id="GO:0030643">
    <property type="term" value="P:intracellular phosphate ion homeostasis"/>
    <property type="evidence" value="ECO:0007669"/>
    <property type="project" value="InterPro"/>
</dbReference>
<protein>
    <recommendedName>
        <fullName evidence="6">Phosphate-specific transport system accessory protein PhoU</fullName>
    </recommendedName>
</protein>
<dbReference type="GO" id="GO:0005737">
    <property type="term" value="C:cytoplasm"/>
    <property type="evidence" value="ECO:0007669"/>
    <property type="project" value="UniProtKB-SubCell"/>
</dbReference>
<dbReference type="PIRSF" id="PIRSF003107">
    <property type="entry name" value="PhoU"/>
    <property type="match status" value="1"/>
</dbReference>
<dbReference type="SUPFAM" id="SSF109755">
    <property type="entry name" value="PhoU-like"/>
    <property type="match status" value="1"/>
</dbReference>
<organism evidence="8 9">
    <name type="scientific">Thiothrix lacustris</name>
    <dbReference type="NCBI Taxonomy" id="525917"/>
    <lineage>
        <taxon>Bacteria</taxon>
        <taxon>Pseudomonadati</taxon>
        <taxon>Pseudomonadota</taxon>
        <taxon>Gammaproteobacteria</taxon>
        <taxon>Thiotrichales</taxon>
        <taxon>Thiotrichaceae</taxon>
        <taxon>Thiothrix</taxon>
    </lineage>
</organism>
<dbReference type="InterPro" id="IPR028366">
    <property type="entry name" value="PhoU"/>
</dbReference>
<evidence type="ECO:0000313" key="8">
    <source>
        <dbReference type="EMBL" id="OQX05977.1"/>
    </source>
</evidence>
<evidence type="ECO:0000313" key="9">
    <source>
        <dbReference type="Proteomes" id="UP000192491"/>
    </source>
</evidence>
<evidence type="ECO:0000256" key="4">
    <source>
        <dbReference type="ARBA" id="ARBA00022490"/>
    </source>
</evidence>
<comment type="subunit">
    <text evidence="6">Homodimer.</text>
</comment>
<comment type="function">
    <text evidence="6">Plays a role in the regulation of phosphate uptake.</text>
</comment>
<dbReference type="FunFam" id="1.20.58.220:FF:000001">
    <property type="entry name" value="Phosphate-specific transport system accessory protein PhoU"/>
    <property type="match status" value="1"/>
</dbReference>
<dbReference type="InterPro" id="IPR026022">
    <property type="entry name" value="PhoU_dom"/>
</dbReference>
<dbReference type="InterPro" id="IPR038078">
    <property type="entry name" value="PhoU-like_sf"/>
</dbReference>
<dbReference type="NCBIfam" id="TIGR02135">
    <property type="entry name" value="phoU_full"/>
    <property type="match status" value="1"/>
</dbReference>
<feature type="domain" description="PhoU" evidence="7">
    <location>
        <begin position="23"/>
        <end position="109"/>
    </location>
</feature>
<feature type="domain" description="PhoU" evidence="7">
    <location>
        <begin position="126"/>
        <end position="211"/>
    </location>
</feature>
<keyword evidence="5 6" id="KW-0592">Phosphate transport</keyword>
<reference evidence="8 9" key="1">
    <citation type="submission" date="2017-01" db="EMBL/GenBank/DDBJ databases">
        <title>Novel large sulfur bacteria in the metagenomes of groundwater-fed chemosynthetic microbial mats in the Lake Huron basin.</title>
        <authorList>
            <person name="Sharrar A.M."/>
            <person name="Flood B.E."/>
            <person name="Bailey J.V."/>
            <person name="Jones D.S."/>
            <person name="Biddanda B."/>
            <person name="Ruberg S.A."/>
            <person name="Marcus D.N."/>
            <person name="Dick G.J."/>
        </authorList>
    </citation>
    <scope>NUCLEOTIDE SEQUENCE [LARGE SCALE GENOMIC DNA]</scope>
    <source>
        <strain evidence="8">A8</strain>
    </source>
</reference>
<dbReference type="Proteomes" id="UP000192491">
    <property type="component" value="Unassembled WGS sequence"/>
</dbReference>
<dbReference type="EMBL" id="MTEJ01000265">
    <property type="protein sequence ID" value="OQX05977.1"/>
    <property type="molecule type" value="Genomic_DNA"/>
</dbReference>
<comment type="subcellular location">
    <subcellularLocation>
        <location evidence="1 6">Cytoplasm</location>
    </subcellularLocation>
</comment>
<dbReference type="PANTHER" id="PTHR42930:SF3">
    <property type="entry name" value="PHOSPHATE-SPECIFIC TRANSPORT SYSTEM ACCESSORY PROTEIN PHOU"/>
    <property type="match status" value="1"/>
</dbReference>